<dbReference type="RefSeq" id="WP_126778207.1">
    <property type="nucleotide sequence ID" value="NZ_CAUQJP010000138.1"/>
</dbReference>
<dbReference type="EMBL" id="NGJU01000002">
    <property type="protein sequence ID" value="RST97460.1"/>
    <property type="molecule type" value="Genomic_DNA"/>
</dbReference>
<proteinExistence type="predicted"/>
<dbReference type="GeneID" id="98567125"/>
<protein>
    <submittedName>
        <fullName evidence="1">Uncharacterized protein</fullName>
    </submittedName>
</protein>
<gene>
    <name evidence="1" type="ORF">CBF35_01990</name>
</gene>
<accession>A0A429ZUP6</accession>
<keyword evidence="2" id="KW-1185">Reference proteome</keyword>
<evidence type="ECO:0000313" key="1">
    <source>
        <dbReference type="EMBL" id="RST97460.1"/>
    </source>
</evidence>
<dbReference type="Proteomes" id="UP000287239">
    <property type="component" value="Unassembled WGS sequence"/>
</dbReference>
<organism evidence="1 2">
    <name type="scientific">Vagococcus salmoninarum</name>
    <dbReference type="NCBI Taxonomy" id="2739"/>
    <lineage>
        <taxon>Bacteria</taxon>
        <taxon>Bacillati</taxon>
        <taxon>Bacillota</taxon>
        <taxon>Bacilli</taxon>
        <taxon>Lactobacillales</taxon>
        <taxon>Enterococcaceae</taxon>
        <taxon>Vagococcus</taxon>
    </lineage>
</organism>
<reference evidence="1 2" key="1">
    <citation type="submission" date="2017-05" db="EMBL/GenBank/DDBJ databases">
        <title>Vagococcus spp. assemblies.</title>
        <authorList>
            <person name="Gulvik C.A."/>
        </authorList>
    </citation>
    <scope>NUCLEOTIDE SEQUENCE [LARGE SCALE GENOMIC DNA]</scope>
    <source>
        <strain evidence="1 2">NCFB 2777</strain>
    </source>
</reference>
<dbReference type="AlphaFoldDB" id="A0A429ZUP6"/>
<evidence type="ECO:0000313" key="2">
    <source>
        <dbReference type="Proteomes" id="UP000287239"/>
    </source>
</evidence>
<sequence length="81" mass="9522">MEIAHNWQIFGEDQFKIKVFTNIENVDEYVIRDQDDTGALFSMIISSNTIEIQEMSWAVSLKIDWENKTIYLKDSEEKSNS</sequence>
<name>A0A429ZUP6_9ENTE</name>
<comment type="caution">
    <text evidence="1">The sequence shown here is derived from an EMBL/GenBank/DDBJ whole genome shotgun (WGS) entry which is preliminary data.</text>
</comment>